<evidence type="ECO:0000313" key="2">
    <source>
        <dbReference type="EMBL" id="RWA03659.1"/>
    </source>
</evidence>
<keyword evidence="3" id="KW-1185">Reference proteome</keyword>
<name>A0A439CNC5_9PEZI</name>
<dbReference type="Proteomes" id="UP000286045">
    <property type="component" value="Unassembled WGS sequence"/>
</dbReference>
<accession>A0A439CNC5</accession>
<dbReference type="InterPro" id="IPR011009">
    <property type="entry name" value="Kinase-like_dom_sf"/>
</dbReference>
<sequence>MTTLEPQDESLNAEFVGVPPPNGAHFPKANELIDLCGNEKHRGYFALPSEAPVFWVKYGFGVYWNEVVAQDMAYHELRRLGSPVRAPAVFYAVKKGPRVFIVMEYIPGATVRKCFEQATSQSQKEHIIDQVALSLSELHRITIAPGTRPAAVNGGYIRHTCFDDEIAPRHYENVDQLEIHLNGFLKGTKQKSRIKNLSLEPLVFCQSGVYPDNFMINDAGDITVIDFAEVSILPSSFATFQIYDNRLGFNIRGKVWVPTTEGVNNTQALLAVCGRMPICGGLLENIAAKLPGGDEETQNRIENSLAISNRRFCPQ</sequence>
<evidence type="ECO:0000313" key="3">
    <source>
        <dbReference type="Proteomes" id="UP000286045"/>
    </source>
</evidence>
<dbReference type="InterPro" id="IPR002575">
    <property type="entry name" value="Aminoglycoside_PTrfase"/>
</dbReference>
<gene>
    <name evidence="2" type="ORF">EKO27_g11449</name>
</gene>
<feature type="domain" description="Aminoglycoside phosphotransferase" evidence="1">
    <location>
        <begin position="71"/>
        <end position="231"/>
    </location>
</feature>
<evidence type="ECO:0000259" key="1">
    <source>
        <dbReference type="Pfam" id="PF01636"/>
    </source>
</evidence>
<dbReference type="STRING" id="363999.A0A439CNC5"/>
<dbReference type="AlphaFoldDB" id="A0A439CNC5"/>
<dbReference type="SUPFAM" id="SSF56112">
    <property type="entry name" value="Protein kinase-like (PK-like)"/>
    <property type="match status" value="1"/>
</dbReference>
<reference evidence="2 3" key="1">
    <citation type="submission" date="2018-12" db="EMBL/GenBank/DDBJ databases">
        <title>Draft genome sequence of Xylaria grammica IHI A82.</title>
        <authorList>
            <person name="Buettner E."/>
            <person name="Kellner H."/>
        </authorList>
    </citation>
    <scope>NUCLEOTIDE SEQUENCE [LARGE SCALE GENOMIC DNA]</scope>
    <source>
        <strain evidence="2 3">IHI A82</strain>
    </source>
</reference>
<proteinExistence type="predicted"/>
<dbReference type="Pfam" id="PF01636">
    <property type="entry name" value="APH"/>
    <property type="match status" value="1"/>
</dbReference>
<dbReference type="EMBL" id="RYZI01000729">
    <property type="protein sequence ID" value="RWA03659.1"/>
    <property type="molecule type" value="Genomic_DNA"/>
</dbReference>
<organism evidence="2 3">
    <name type="scientific">Xylaria grammica</name>
    <dbReference type="NCBI Taxonomy" id="363999"/>
    <lineage>
        <taxon>Eukaryota</taxon>
        <taxon>Fungi</taxon>
        <taxon>Dikarya</taxon>
        <taxon>Ascomycota</taxon>
        <taxon>Pezizomycotina</taxon>
        <taxon>Sordariomycetes</taxon>
        <taxon>Xylariomycetidae</taxon>
        <taxon>Xylariales</taxon>
        <taxon>Xylariaceae</taxon>
        <taxon>Xylaria</taxon>
    </lineage>
</organism>
<protein>
    <recommendedName>
        <fullName evidence="1">Aminoglycoside phosphotransferase domain-containing protein</fullName>
    </recommendedName>
</protein>
<comment type="caution">
    <text evidence="2">The sequence shown here is derived from an EMBL/GenBank/DDBJ whole genome shotgun (WGS) entry which is preliminary data.</text>
</comment>